<dbReference type="EMBL" id="CAJJDO010000077">
    <property type="protein sequence ID" value="CAD8181698.1"/>
    <property type="molecule type" value="Genomic_DNA"/>
</dbReference>
<evidence type="ECO:0000256" key="2">
    <source>
        <dbReference type="SAM" id="Phobius"/>
    </source>
</evidence>
<evidence type="ECO:0000313" key="4">
    <source>
        <dbReference type="Proteomes" id="UP000689195"/>
    </source>
</evidence>
<dbReference type="Proteomes" id="UP000689195">
    <property type="component" value="Unassembled WGS sequence"/>
</dbReference>
<comment type="caution">
    <text evidence="3">The sequence shown here is derived from an EMBL/GenBank/DDBJ whole genome shotgun (WGS) entry which is preliminary data.</text>
</comment>
<dbReference type="OrthoDB" id="293090at2759"/>
<sequence length="769" mass="90863">MQHNYKKELKNIIDKQIIFIIFICVIKVFVKLRRLSIIFINKLSMNLSMQPRTISPTKYSQVLASQDFSQPGTVKKAHPLNNQSPYIHSPVQNKMNFSIVSEDAENYRIKCYELERELAKYKADNELQRLVQQKSGDLEYKVVEVLESNNALQGQLERAQKVALQRKSESEMWKQKYEAQMGSLMQIRQNYESEIKALTLEVQKANARSSALDQEKNRIISDQRNVADNQTTQIQETFKRSNNSQADMYEAQLKKLRDMLEDRTLQVAQLQSQIERQKVESQDTQLRLMNEIDITKSRLSAIQIDHQNELLAQKQKLELYQETNLRNQQTAHENQQDVQGSEIVKLKNLLEIKTQEIETLINQNQKQKLQSESEIQCLRTEIEMLRRQILSNEQLHQQENHNIQTNLDNIHNNDTTNLKLTHENQLQALHKEILKLKEIIDHKNQDIQKLVVEKQQQKDYYDGEIQRLINTIEDQKRKGILLENEKNREIADQHARIERLTIQYENMQIDLQKQIQLLNQEIINLKNLLDHKNQEIQQNLKNYSQIKLEFEDKLRNLQNELELVKLRSFETEKSKLQEIQDLKSLIKEIDTQNREKQKQLEQQIDHQKYEIQKTFDMYNNKIKECENLTIQRNNAELIQKRIQDDNDKLIEKLHHFEQEKNLEIDELRHKMDSGAAYQFENLKSAYNTQVGLLSDQIADLQNQLAIKNKELTEMFEKYTILDKSLLPETLVSRAAYNSRIGVPAELLANKSIHDATLKSQLRNSPIQRY</sequence>
<name>A0A8S1VV17_9CILI</name>
<organism evidence="3 4">
    <name type="scientific">Paramecium pentaurelia</name>
    <dbReference type="NCBI Taxonomy" id="43138"/>
    <lineage>
        <taxon>Eukaryota</taxon>
        <taxon>Sar</taxon>
        <taxon>Alveolata</taxon>
        <taxon>Ciliophora</taxon>
        <taxon>Intramacronucleata</taxon>
        <taxon>Oligohymenophorea</taxon>
        <taxon>Peniculida</taxon>
        <taxon>Parameciidae</taxon>
        <taxon>Paramecium</taxon>
    </lineage>
</organism>
<evidence type="ECO:0000256" key="1">
    <source>
        <dbReference type="SAM" id="Coils"/>
    </source>
</evidence>
<feature type="coiled-coil region" evidence="1">
    <location>
        <begin position="174"/>
        <end position="215"/>
    </location>
</feature>
<keyword evidence="4" id="KW-1185">Reference proteome</keyword>
<dbReference type="AlphaFoldDB" id="A0A8S1VV17"/>
<feature type="coiled-coil region" evidence="1">
    <location>
        <begin position="246"/>
        <end position="287"/>
    </location>
</feature>
<proteinExistence type="predicted"/>
<keyword evidence="2" id="KW-0812">Transmembrane</keyword>
<feature type="transmembrane region" description="Helical" evidence="2">
    <location>
        <begin position="12"/>
        <end position="30"/>
    </location>
</feature>
<protein>
    <submittedName>
        <fullName evidence="3">Uncharacterized protein</fullName>
    </submittedName>
</protein>
<feature type="coiled-coil region" evidence="1">
    <location>
        <begin position="426"/>
        <end position="606"/>
    </location>
</feature>
<keyword evidence="2" id="KW-1133">Transmembrane helix</keyword>
<keyword evidence="2" id="KW-0472">Membrane</keyword>
<keyword evidence="1" id="KW-0175">Coiled coil</keyword>
<evidence type="ECO:0000313" key="3">
    <source>
        <dbReference type="EMBL" id="CAD8181698.1"/>
    </source>
</evidence>
<feature type="coiled-coil region" evidence="1">
    <location>
        <begin position="690"/>
        <end position="717"/>
    </location>
</feature>
<accession>A0A8S1VV17</accession>
<reference evidence="3" key="1">
    <citation type="submission" date="2021-01" db="EMBL/GenBank/DDBJ databases">
        <authorList>
            <consortium name="Genoscope - CEA"/>
            <person name="William W."/>
        </authorList>
    </citation>
    <scope>NUCLEOTIDE SEQUENCE</scope>
</reference>
<gene>
    <name evidence="3" type="ORF">PPENT_87.1.T0770027</name>
</gene>
<feature type="coiled-coil region" evidence="1">
    <location>
        <begin position="343"/>
        <end position="395"/>
    </location>
</feature>